<proteinExistence type="inferred from homology"/>
<evidence type="ECO:0000313" key="4">
    <source>
        <dbReference type="EMBL" id="CAH2240695.1"/>
    </source>
</evidence>
<dbReference type="GO" id="GO:0070006">
    <property type="term" value="F:metalloaminopeptidase activity"/>
    <property type="evidence" value="ECO:0007669"/>
    <property type="project" value="TreeGrafter"/>
</dbReference>
<dbReference type="GO" id="GO:0042277">
    <property type="term" value="F:peptide binding"/>
    <property type="evidence" value="ECO:0007669"/>
    <property type="project" value="TreeGrafter"/>
</dbReference>
<dbReference type="EMBL" id="CAKXAJ010025543">
    <property type="protein sequence ID" value="CAH2240695.1"/>
    <property type="molecule type" value="Genomic_DNA"/>
</dbReference>
<gene>
    <name evidence="4" type="primary">jg6648</name>
    <name evidence="4" type="ORF">PAEG_LOCUS17261</name>
</gene>
<accession>A0A8S4RUG9</accession>
<name>A0A8S4RUG9_9NEOP</name>
<dbReference type="PANTHER" id="PTHR11533">
    <property type="entry name" value="PROTEASE M1 ZINC METALLOPROTEASE"/>
    <property type="match status" value="1"/>
</dbReference>
<dbReference type="Proteomes" id="UP000838756">
    <property type="component" value="Unassembled WGS sequence"/>
</dbReference>
<dbReference type="InterPro" id="IPR050344">
    <property type="entry name" value="Peptidase_M1_aminopeptidases"/>
</dbReference>
<dbReference type="OrthoDB" id="7458370at2759"/>
<evidence type="ECO:0000259" key="3">
    <source>
        <dbReference type="Pfam" id="PF11838"/>
    </source>
</evidence>
<dbReference type="Gene3D" id="1.25.50.20">
    <property type="match status" value="1"/>
</dbReference>
<dbReference type="PANTHER" id="PTHR11533:SF301">
    <property type="entry name" value="AMINOPEPTIDASE"/>
    <property type="match status" value="1"/>
</dbReference>
<protein>
    <submittedName>
        <fullName evidence="4">Jg6648 protein</fullName>
    </submittedName>
</protein>
<feature type="compositionally biased region" description="Acidic residues" evidence="2">
    <location>
        <begin position="194"/>
        <end position="212"/>
    </location>
</feature>
<feature type="region of interest" description="Disordered" evidence="2">
    <location>
        <begin position="177"/>
        <end position="219"/>
    </location>
</feature>
<dbReference type="GO" id="GO:0008270">
    <property type="term" value="F:zinc ion binding"/>
    <property type="evidence" value="ECO:0007669"/>
    <property type="project" value="TreeGrafter"/>
</dbReference>
<dbReference type="GO" id="GO:0006508">
    <property type="term" value="P:proteolysis"/>
    <property type="evidence" value="ECO:0007669"/>
    <property type="project" value="TreeGrafter"/>
</dbReference>
<comment type="similarity">
    <text evidence="1">Belongs to the peptidase M1 family.</text>
</comment>
<dbReference type="Pfam" id="PF11838">
    <property type="entry name" value="ERAP1_C"/>
    <property type="match status" value="1"/>
</dbReference>
<dbReference type="GO" id="GO:0005615">
    <property type="term" value="C:extracellular space"/>
    <property type="evidence" value="ECO:0007669"/>
    <property type="project" value="TreeGrafter"/>
</dbReference>
<organism evidence="4 5">
    <name type="scientific">Pararge aegeria aegeria</name>
    <dbReference type="NCBI Taxonomy" id="348720"/>
    <lineage>
        <taxon>Eukaryota</taxon>
        <taxon>Metazoa</taxon>
        <taxon>Ecdysozoa</taxon>
        <taxon>Arthropoda</taxon>
        <taxon>Hexapoda</taxon>
        <taxon>Insecta</taxon>
        <taxon>Pterygota</taxon>
        <taxon>Neoptera</taxon>
        <taxon>Endopterygota</taxon>
        <taxon>Lepidoptera</taxon>
        <taxon>Glossata</taxon>
        <taxon>Ditrysia</taxon>
        <taxon>Papilionoidea</taxon>
        <taxon>Nymphalidae</taxon>
        <taxon>Satyrinae</taxon>
        <taxon>Satyrini</taxon>
        <taxon>Parargina</taxon>
        <taxon>Pararge</taxon>
    </lineage>
</organism>
<feature type="domain" description="ERAP1-like C-terminal" evidence="3">
    <location>
        <begin position="2"/>
        <end position="136"/>
    </location>
</feature>
<sequence>MRPWVYCSGLRQGTAADFNYFWSRYETEDLASEIVVMINAAGCTSDQPSLEKFLNAIVSVDNIYVRPQDWSAAWSSAASGNPENPMRIFEWLTKNVDEVKSASLDNSAATPISNIASRLRNEQELNQFTAWLQQNSVLLGAAYQTGVNGVAATRRNHEWTTRRVGEFASYFETGYVEDDISEGDGGDTGGGDDGGGDDGGDIGGGDDGDSGDGGDGSPDGASVATLSIITLIATMTAILMA</sequence>
<keyword evidence="5" id="KW-1185">Reference proteome</keyword>
<dbReference type="GO" id="GO:0005737">
    <property type="term" value="C:cytoplasm"/>
    <property type="evidence" value="ECO:0007669"/>
    <property type="project" value="TreeGrafter"/>
</dbReference>
<evidence type="ECO:0000313" key="5">
    <source>
        <dbReference type="Proteomes" id="UP000838756"/>
    </source>
</evidence>
<reference evidence="4" key="1">
    <citation type="submission" date="2022-03" db="EMBL/GenBank/DDBJ databases">
        <authorList>
            <person name="Lindestad O."/>
        </authorList>
    </citation>
    <scope>NUCLEOTIDE SEQUENCE</scope>
</reference>
<dbReference type="GO" id="GO:0016020">
    <property type="term" value="C:membrane"/>
    <property type="evidence" value="ECO:0007669"/>
    <property type="project" value="TreeGrafter"/>
</dbReference>
<dbReference type="InterPro" id="IPR024571">
    <property type="entry name" value="ERAP1-like_C_dom"/>
</dbReference>
<comment type="caution">
    <text evidence="4">The sequence shown here is derived from an EMBL/GenBank/DDBJ whole genome shotgun (WGS) entry which is preliminary data.</text>
</comment>
<evidence type="ECO:0000256" key="1">
    <source>
        <dbReference type="ARBA" id="ARBA00010136"/>
    </source>
</evidence>
<dbReference type="AlphaFoldDB" id="A0A8S4RUG9"/>
<dbReference type="GO" id="GO:0043171">
    <property type="term" value="P:peptide catabolic process"/>
    <property type="evidence" value="ECO:0007669"/>
    <property type="project" value="TreeGrafter"/>
</dbReference>
<evidence type="ECO:0000256" key="2">
    <source>
        <dbReference type="SAM" id="MobiDB-lite"/>
    </source>
</evidence>